<keyword evidence="1" id="KW-0812">Transmembrane</keyword>
<proteinExistence type="predicted"/>
<protein>
    <submittedName>
        <fullName evidence="2">Uncharacterized protein</fullName>
    </submittedName>
</protein>
<dbReference type="RefSeq" id="WP_278253134.1">
    <property type="nucleotide sequence ID" value="NZ_JAFREL020000001.1"/>
</dbReference>
<dbReference type="Proteomes" id="UP000664357">
    <property type="component" value="Unassembled WGS sequence"/>
</dbReference>
<evidence type="ECO:0000313" key="2">
    <source>
        <dbReference type="EMBL" id="MEO1769705.1"/>
    </source>
</evidence>
<comment type="caution">
    <text evidence="2">The sequence shown here is derived from an EMBL/GenBank/DDBJ whole genome shotgun (WGS) entry which is preliminary data.</text>
</comment>
<reference evidence="2 3" key="1">
    <citation type="submission" date="2024-02" db="EMBL/GenBank/DDBJ databases">
        <title>The Genome Sequence of Enterococcus sp. DIV0159.</title>
        <authorList>
            <person name="Earl A."/>
            <person name="Manson A."/>
            <person name="Gilmore M."/>
            <person name="Sanders J."/>
            <person name="Shea T."/>
            <person name="Howe W."/>
            <person name="Livny J."/>
            <person name="Cuomo C."/>
            <person name="Neafsey D."/>
            <person name="Birren B."/>
        </authorList>
    </citation>
    <scope>NUCLEOTIDE SEQUENCE [LARGE SCALE GENOMIC DNA]</scope>
    <source>
        <strain evidence="2 3">665A</strain>
    </source>
</reference>
<sequence>MKQLILNSSLLGTVIFFWMIRKEIQRLTANKGRQSRYYPD</sequence>
<keyword evidence="1" id="KW-1133">Transmembrane helix</keyword>
<feature type="transmembrane region" description="Helical" evidence="1">
    <location>
        <begin position="6"/>
        <end position="24"/>
    </location>
</feature>
<dbReference type="EMBL" id="JAFREL020000001">
    <property type="protein sequence ID" value="MEO1769705.1"/>
    <property type="molecule type" value="Genomic_DNA"/>
</dbReference>
<accession>A0ABV0EM48</accession>
<organism evidence="2 3">
    <name type="scientific">Candidatus Enterococcus ferrettii</name>
    <dbReference type="NCBI Taxonomy" id="2815324"/>
    <lineage>
        <taxon>Bacteria</taxon>
        <taxon>Bacillati</taxon>
        <taxon>Bacillota</taxon>
        <taxon>Bacilli</taxon>
        <taxon>Lactobacillales</taxon>
        <taxon>Enterococcaceae</taxon>
        <taxon>Enterococcus</taxon>
    </lineage>
</organism>
<gene>
    <name evidence="2" type="ORF">JZO67_001656</name>
</gene>
<evidence type="ECO:0000313" key="3">
    <source>
        <dbReference type="Proteomes" id="UP000664357"/>
    </source>
</evidence>
<keyword evidence="3" id="KW-1185">Reference proteome</keyword>
<name>A0ABV0EM48_9ENTE</name>
<keyword evidence="1" id="KW-0472">Membrane</keyword>
<evidence type="ECO:0000256" key="1">
    <source>
        <dbReference type="SAM" id="Phobius"/>
    </source>
</evidence>